<proteinExistence type="predicted"/>
<keyword evidence="1" id="KW-0812">Transmembrane</keyword>
<dbReference type="RefSeq" id="WP_237583905.1">
    <property type="nucleotide sequence ID" value="NZ_MAEI02000001.1"/>
</dbReference>
<dbReference type="EMBL" id="MAEI02000001">
    <property type="protein sequence ID" value="MEO1782374.1"/>
    <property type="molecule type" value="Genomic_DNA"/>
</dbReference>
<evidence type="ECO:0000313" key="3">
    <source>
        <dbReference type="Proteomes" id="UP001429357"/>
    </source>
</evidence>
<name>A0ABV0F524_9ENTE</name>
<reference evidence="2" key="1">
    <citation type="submission" date="2016-06" db="EMBL/GenBank/DDBJ databases">
        <authorList>
            <person name="Van Tyne D."/>
        </authorList>
    </citation>
    <scope>NUCLEOTIDE SEQUENCE</scope>
    <source>
        <strain evidence="2">JM9A</strain>
    </source>
</reference>
<keyword evidence="3" id="KW-1185">Reference proteome</keyword>
<protein>
    <submittedName>
        <fullName evidence="2">Uncharacterized protein</fullName>
    </submittedName>
</protein>
<accession>A0ABV0F524</accession>
<reference evidence="2" key="2">
    <citation type="submission" date="2024-02" db="EMBL/GenBank/DDBJ databases">
        <title>The Genome Sequence of Enterococcus diestrammenae JM9A.</title>
        <authorList>
            <person name="Earl A."/>
            <person name="Manson A."/>
            <person name="Gilmore M."/>
            <person name="Sanders J."/>
            <person name="Shea T."/>
            <person name="Howe W."/>
            <person name="Livny J."/>
            <person name="Cuomo C."/>
            <person name="Neafsey D."/>
            <person name="Birren B."/>
        </authorList>
    </citation>
    <scope>NUCLEOTIDE SEQUENCE</scope>
    <source>
        <strain evidence="2">JM9A</strain>
    </source>
</reference>
<dbReference type="Proteomes" id="UP001429357">
    <property type="component" value="Unassembled WGS sequence"/>
</dbReference>
<evidence type="ECO:0000313" key="2">
    <source>
        <dbReference type="EMBL" id="MEO1782374.1"/>
    </source>
</evidence>
<evidence type="ECO:0000256" key="1">
    <source>
        <dbReference type="SAM" id="Phobius"/>
    </source>
</evidence>
<feature type="transmembrane region" description="Helical" evidence="1">
    <location>
        <begin position="12"/>
        <end position="40"/>
    </location>
</feature>
<keyword evidence="1" id="KW-0472">Membrane</keyword>
<organism evidence="2 3">
    <name type="scientific">Enterococcus diestrammenae</name>
    <dbReference type="NCBI Taxonomy" id="1155073"/>
    <lineage>
        <taxon>Bacteria</taxon>
        <taxon>Bacillati</taxon>
        <taxon>Bacillota</taxon>
        <taxon>Bacilli</taxon>
        <taxon>Lactobacillales</taxon>
        <taxon>Enterococcaceae</taxon>
        <taxon>Enterococcus</taxon>
    </lineage>
</organism>
<feature type="transmembrane region" description="Helical" evidence="1">
    <location>
        <begin position="69"/>
        <end position="89"/>
    </location>
</feature>
<comment type="caution">
    <text evidence="2">The sequence shown here is derived from an EMBL/GenBank/DDBJ whole genome shotgun (WGS) entry which is preliminary data.</text>
</comment>
<gene>
    <name evidence="2" type="ORF">BAU18_001968</name>
</gene>
<keyword evidence="1" id="KW-1133">Transmembrane helix</keyword>
<sequence length="91" mass="10651">MEQLAGLTGFEIFLYIGLTVSFLLLFLAACFKITGGLFLARPPQRFQQDRQLPKYQKERRAGIALSRLIFKYIPPFFIGFLLLTIWQLWLH</sequence>